<feature type="region of interest" description="Disordered" evidence="6">
    <location>
        <begin position="168"/>
        <end position="228"/>
    </location>
</feature>
<evidence type="ECO:0000256" key="6">
    <source>
        <dbReference type="SAM" id="MobiDB-lite"/>
    </source>
</evidence>
<accession>A0AAJ7TT44</accession>
<evidence type="ECO:0000313" key="9">
    <source>
        <dbReference type="RefSeq" id="XP_032822525.1"/>
    </source>
</evidence>
<dbReference type="RefSeq" id="XP_032822525.1">
    <property type="nucleotide sequence ID" value="XM_032966634.1"/>
</dbReference>
<keyword evidence="4" id="KW-0819">tRNA processing</keyword>
<dbReference type="InterPro" id="IPR000241">
    <property type="entry name" value="RlmKL-like_Mtase"/>
</dbReference>
<dbReference type="GO" id="GO:0030488">
    <property type="term" value="P:tRNA methylation"/>
    <property type="evidence" value="ECO:0007669"/>
    <property type="project" value="TreeGrafter"/>
</dbReference>
<dbReference type="CTD" id="25917"/>
<protein>
    <submittedName>
        <fullName evidence="9">THUMP domain-containing protein 3 isoform X1</fullName>
    </submittedName>
</protein>
<dbReference type="SUPFAM" id="SSF53335">
    <property type="entry name" value="S-adenosyl-L-methionine-dependent methyltransferases"/>
    <property type="match status" value="1"/>
</dbReference>
<comment type="subcellular location">
    <subcellularLocation>
        <location evidence="1">Cytoplasm</location>
    </subcellularLocation>
</comment>
<sequence>MDGEQSSGETSAKVPAGDAVQVTIGATVPTGFEGTAADEVSEKIGVEALVSKDRGRITFVVPSSELREVHQLRSVDNLFVVVEEFQGYQFKENKEEALADFTALPSKLSWDIPLGLWRQNNDIKRKKTHGQRRGQPQGQQRGSIAKGIAAPGATGSVEDGVHRLKVHDSSDATGRDEQGAAAAALSATTAKEGEDVVEAGDTESPASGEDVAAPEEPEELPGGDGGRTLRFRVTCNRAGDGHSFTSMEVAREFGGAVQDHFGWKADMKNFDVEVLVNIHDQEMCVGIALTEESLHRRNITHFGPTTLRSTLAYGMLRLCSPQPGDIIIDPMCGTGAIPVECGMEWPRSFHIGGDSFPMATNRSVNNVNHLNSKRNSGGRSLPVDIVQWDVCRLPLKTASVDACVTDMPFGKRMGSRRRNWDLYPACLLELARVCRPGTGRAALLTQDKKCMSKVLMQMGHLWRKAHTVWVNVGGLHAGVFLLRRTAAPYDGPGPGHRERVAPYAERATATATAATAASDGAGARDDGAGIGATGGDA</sequence>
<dbReference type="Gene3D" id="3.40.50.150">
    <property type="entry name" value="Vaccinia Virus protein VP39"/>
    <property type="match status" value="1"/>
</dbReference>
<keyword evidence="8" id="KW-1185">Reference proteome</keyword>
<comment type="similarity">
    <text evidence="2">Belongs to the methyltransferase superfamily.</text>
</comment>
<feature type="domain" description="THUMP" evidence="7">
    <location>
        <begin position="179"/>
        <end position="289"/>
    </location>
</feature>
<feature type="region of interest" description="Disordered" evidence="6">
    <location>
        <begin position="513"/>
        <end position="537"/>
    </location>
</feature>
<evidence type="ECO:0000313" key="8">
    <source>
        <dbReference type="Proteomes" id="UP001318040"/>
    </source>
</evidence>
<dbReference type="Pfam" id="PF01170">
    <property type="entry name" value="UPF0020"/>
    <property type="match status" value="1"/>
</dbReference>
<keyword evidence="3" id="KW-0808">Transferase</keyword>
<feature type="region of interest" description="Disordered" evidence="6">
    <location>
        <begin position="125"/>
        <end position="145"/>
    </location>
</feature>
<evidence type="ECO:0000256" key="5">
    <source>
        <dbReference type="PROSITE-ProRule" id="PRU00529"/>
    </source>
</evidence>
<dbReference type="FunFam" id="3.40.50.150:FF:000073">
    <property type="entry name" value="THUMP domain containing 3"/>
    <property type="match status" value="1"/>
</dbReference>
<feature type="compositionally biased region" description="Low complexity" evidence="6">
    <location>
        <begin position="180"/>
        <end position="190"/>
    </location>
</feature>
<name>A0AAJ7TT44_PETMA</name>
<dbReference type="InterPro" id="IPR004114">
    <property type="entry name" value="THUMP_dom"/>
</dbReference>
<feature type="compositionally biased region" description="Gly residues" evidence="6">
    <location>
        <begin position="528"/>
        <end position="537"/>
    </location>
</feature>
<evidence type="ECO:0000256" key="3">
    <source>
        <dbReference type="ARBA" id="ARBA00022603"/>
    </source>
</evidence>
<feature type="compositionally biased region" description="Low complexity" evidence="6">
    <location>
        <begin position="133"/>
        <end position="142"/>
    </location>
</feature>
<reference evidence="9" key="1">
    <citation type="submission" date="2025-08" db="UniProtKB">
        <authorList>
            <consortium name="RefSeq"/>
        </authorList>
    </citation>
    <scope>IDENTIFICATION</scope>
    <source>
        <tissue evidence="9">Sperm</tissue>
    </source>
</reference>
<dbReference type="Gene3D" id="3.30.2130.30">
    <property type="match status" value="2"/>
</dbReference>
<feature type="compositionally biased region" description="Acidic residues" evidence="6">
    <location>
        <begin position="212"/>
        <end position="221"/>
    </location>
</feature>
<proteinExistence type="inferred from homology"/>
<dbReference type="Pfam" id="PF02926">
    <property type="entry name" value="THUMP"/>
    <property type="match status" value="1"/>
</dbReference>
<dbReference type="InterPro" id="IPR029063">
    <property type="entry name" value="SAM-dependent_MTases_sf"/>
</dbReference>
<dbReference type="GO" id="GO:0003723">
    <property type="term" value="F:RNA binding"/>
    <property type="evidence" value="ECO:0007669"/>
    <property type="project" value="UniProtKB-UniRule"/>
</dbReference>
<dbReference type="PANTHER" id="PTHR14911:SF13">
    <property type="entry name" value="TRNA (GUANINE(6)-N2)-METHYLTRANSFERASE THUMP3"/>
    <property type="match status" value="1"/>
</dbReference>
<evidence type="ECO:0000256" key="4">
    <source>
        <dbReference type="ARBA" id="ARBA00022694"/>
    </source>
</evidence>
<gene>
    <name evidence="9" type="primary">THUMPD3</name>
</gene>
<dbReference type="AlphaFoldDB" id="A0AAJ7TT44"/>
<evidence type="ECO:0000256" key="1">
    <source>
        <dbReference type="ARBA" id="ARBA00004496"/>
    </source>
</evidence>
<dbReference type="GO" id="GO:0043527">
    <property type="term" value="C:tRNA methyltransferase complex"/>
    <property type="evidence" value="ECO:0007669"/>
    <property type="project" value="UniProtKB-ARBA"/>
</dbReference>
<dbReference type="PROSITE" id="PS51165">
    <property type="entry name" value="THUMP"/>
    <property type="match status" value="1"/>
</dbReference>
<evidence type="ECO:0000256" key="2">
    <source>
        <dbReference type="ARBA" id="ARBA00008361"/>
    </source>
</evidence>
<dbReference type="SUPFAM" id="SSF143437">
    <property type="entry name" value="THUMP domain-like"/>
    <property type="match status" value="1"/>
</dbReference>
<feature type="compositionally biased region" description="Basic and acidic residues" evidence="6">
    <location>
        <begin position="168"/>
        <end position="178"/>
    </location>
</feature>
<keyword evidence="3" id="KW-0489">Methyltransferase</keyword>
<keyword evidence="5" id="KW-0694">RNA-binding</keyword>
<dbReference type="KEGG" id="pmrn:116949378"/>
<dbReference type="PANTHER" id="PTHR14911">
    <property type="entry name" value="THUMP DOMAIN-CONTAINING"/>
    <property type="match status" value="1"/>
</dbReference>
<dbReference type="SMART" id="SM00981">
    <property type="entry name" value="THUMP"/>
    <property type="match status" value="1"/>
</dbReference>
<evidence type="ECO:0000259" key="7">
    <source>
        <dbReference type="PROSITE" id="PS51165"/>
    </source>
</evidence>
<dbReference type="Proteomes" id="UP001318040">
    <property type="component" value="Chromosome 36"/>
</dbReference>
<organism evidence="8 9">
    <name type="scientific">Petromyzon marinus</name>
    <name type="common">Sea lamprey</name>
    <dbReference type="NCBI Taxonomy" id="7757"/>
    <lineage>
        <taxon>Eukaryota</taxon>
        <taxon>Metazoa</taxon>
        <taxon>Chordata</taxon>
        <taxon>Craniata</taxon>
        <taxon>Vertebrata</taxon>
        <taxon>Cyclostomata</taxon>
        <taxon>Hyperoartia</taxon>
        <taxon>Petromyzontiformes</taxon>
        <taxon>Petromyzontidae</taxon>
        <taxon>Petromyzon</taxon>
    </lineage>
</organism>
<dbReference type="GO" id="GO:0005737">
    <property type="term" value="C:cytoplasm"/>
    <property type="evidence" value="ECO:0007669"/>
    <property type="project" value="UniProtKB-SubCell"/>
</dbReference>
<dbReference type="GO" id="GO:0016423">
    <property type="term" value="F:tRNA (guanine) methyltransferase activity"/>
    <property type="evidence" value="ECO:0007669"/>
    <property type="project" value="TreeGrafter"/>
</dbReference>